<dbReference type="Proteomes" id="UP000215196">
    <property type="component" value="Chromosome 1"/>
</dbReference>
<protein>
    <submittedName>
        <fullName evidence="1">Uncharacterized protein</fullName>
    </submittedName>
</protein>
<dbReference type="EMBL" id="LT906465">
    <property type="protein sequence ID" value="SNV32086.1"/>
    <property type="molecule type" value="Genomic_DNA"/>
</dbReference>
<evidence type="ECO:0000313" key="2">
    <source>
        <dbReference type="Proteomes" id="UP000215196"/>
    </source>
</evidence>
<dbReference type="AlphaFoldDB" id="A0A239WDD5"/>
<organism evidence="1 2">
    <name type="scientific">Chryseobacterium taklimakanense</name>
    <dbReference type="NCBI Taxonomy" id="536441"/>
    <lineage>
        <taxon>Bacteria</taxon>
        <taxon>Pseudomonadati</taxon>
        <taxon>Bacteroidota</taxon>
        <taxon>Flavobacteriia</taxon>
        <taxon>Flavobacteriales</taxon>
        <taxon>Weeksellaceae</taxon>
        <taxon>Chryseobacterium group</taxon>
        <taxon>Chryseobacterium</taxon>
    </lineage>
</organism>
<gene>
    <name evidence="1" type="ORF">SAMEA4412677_00102</name>
</gene>
<keyword evidence="2" id="KW-1185">Reference proteome</keyword>
<evidence type="ECO:0000313" key="1">
    <source>
        <dbReference type="EMBL" id="SNV32086.1"/>
    </source>
</evidence>
<accession>A0A239WDD5</accession>
<sequence length="165" mass="19155">MQILIDELKLALKHRLFYSALNNSLIIPDICSALTSENGQTNGTKYKEWFDRYCAQKYNGFVSGEDIYKIRCALLHQGKLNHDYPNFEKILFQIPNENNIILHNNKINNSLNLSLENFVNDVVSGYEKWWEEHNNDQIVLKNLENSINYYPNGMAPFIVGIPLIC</sequence>
<reference evidence="1 2" key="1">
    <citation type="submission" date="2017-06" db="EMBL/GenBank/DDBJ databases">
        <authorList>
            <consortium name="Pathogen Informatics"/>
        </authorList>
    </citation>
    <scope>NUCLEOTIDE SEQUENCE [LARGE SCALE GENOMIC DNA]</scope>
    <source>
        <strain evidence="1 2">NCTC13490</strain>
    </source>
</reference>
<proteinExistence type="predicted"/>
<dbReference type="RefSeq" id="WP_095069376.1">
    <property type="nucleotide sequence ID" value="NZ_LT906465.1"/>
</dbReference>
<name>A0A239WDD5_9FLAO</name>
<dbReference type="KEGG" id="ctak:4412677_00102"/>